<reference evidence="3" key="1">
    <citation type="submission" date="2016-05" db="EMBL/GenBank/DDBJ databases">
        <title>Comparative genomics of biotechnologically important yeasts.</title>
        <authorList>
            <consortium name="DOE Joint Genome Institute"/>
            <person name="Riley R."/>
            <person name="Haridas S."/>
            <person name="Wolfe K.H."/>
            <person name="Lopes M.R."/>
            <person name="Hittinger C.T."/>
            <person name="Goker M."/>
            <person name="Salamov A."/>
            <person name="Wisecaver J."/>
            <person name="Long T.M."/>
            <person name="Aerts A.L."/>
            <person name="Barry K."/>
            <person name="Choi C."/>
            <person name="Clum A."/>
            <person name="Coughlan A.Y."/>
            <person name="Deshpande S."/>
            <person name="Douglass A.P."/>
            <person name="Hanson S.J."/>
            <person name="Klenk H.-P."/>
            <person name="Labutti K."/>
            <person name="Lapidus A."/>
            <person name="Lindquist E."/>
            <person name="Lipzen A."/>
            <person name="Meier-Kolthoff J.P."/>
            <person name="Ohm R.A."/>
            <person name="Otillar R.P."/>
            <person name="Pangilinan J."/>
            <person name="Peng Y."/>
            <person name="Rokas A."/>
            <person name="Rosa C.A."/>
            <person name="Scheuner C."/>
            <person name="Sibirny A.A."/>
            <person name="Slot J.C."/>
            <person name="Stielow J.B."/>
            <person name="Sun H."/>
            <person name="Kurtzman C.P."/>
            <person name="Blackwell M."/>
            <person name="Grigoriev I.V."/>
            <person name="Jeffries T.W."/>
        </authorList>
    </citation>
    <scope>NUCLEOTIDE SEQUENCE [LARGE SCALE GENOMIC DNA]</scope>
    <source>
        <strain evidence="3">DSM 1968</strain>
    </source>
</reference>
<evidence type="ECO:0000313" key="2">
    <source>
        <dbReference type="EMBL" id="ODV61853.1"/>
    </source>
</evidence>
<dbReference type="EMBL" id="KV454478">
    <property type="protein sequence ID" value="ODV61853.1"/>
    <property type="molecule type" value="Genomic_DNA"/>
</dbReference>
<dbReference type="GeneID" id="30966572"/>
<feature type="region of interest" description="Disordered" evidence="1">
    <location>
        <begin position="98"/>
        <end position="117"/>
    </location>
</feature>
<feature type="region of interest" description="Disordered" evidence="1">
    <location>
        <begin position="988"/>
        <end position="1051"/>
    </location>
</feature>
<evidence type="ECO:0000313" key="3">
    <source>
        <dbReference type="Proteomes" id="UP000095038"/>
    </source>
</evidence>
<protein>
    <submittedName>
        <fullName evidence="2">Uncharacterized protein</fullName>
    </submittedName>
</protein>
<feature type="compositionally biased region" description="Low complexity" evidence="1">
    <location>
        <begin position="885"/>
        <end position="897"/>
    </location>
</feature>
<organism evidence="2 3">
    <name type="scientific">Ascoidea rubescens DSM 1968</name>
    <dbReference type="NCBI Taxonomy" id="1344418"/>
    <lineage>
        <taxon>Eukaryota</taxon>
        <taxon>Fungi</taxon>
        <taxon>Dikarya</taxon>
        <taxon>Ascomycota</taxon>
        <taxon>Saccharomycotina</taxon>
        <taxon>Saccharomycetes</taxon>
        <taxon>Ascoideaceae</taxon>
        <taxon>Ascoidea</taxon>
    </lineage>
</organism>
<dbReference type="RefSeq" id="XP_020048160.1">
    <property type="nucleotide sequence ID" value="XM_020192936.1"/>
</dbReference>
<dbReference type="STRING" id="1344418.A0A1D2VJS8"/>
<dbReference type="InParanoid" id="A0A1D2VJS8"/>
<feature type="compositionally biased region" description="Low complexity" evidence="1">
    <location>
        <begin position="1004"/>
        <end position="1039"/>
    </location>
</feature>
<evidence type="ECO:0000256" key="1">
    <source>
        <dbReference type="SAM" id="MobiDB-lite"/>
    </source>
</evidence>
<feature type="region of interest" description="Disordered" evidence="1">
    <location>
        <begin position="885"/>
        <end position="940"/>
    </location>
</feature>
<sequence>MLSILIPTDKVNKTNTDDNSTDDNNNGNNQILNQLLTNLFPYSLKSILFNSLSLIPFLTNLNSFLEYFISNHNNTKLKFKKDKIGKFSHKIENLNLNFNTTNNSTDKKPKKNGNNEFSNQNLFNNDQIADETNPKKTNVLNSQLLDYLIELINIFDKTQINNEFITIFSINALNSNSNSSLLSILENLLTILSFFENKSLLNVSNSSLNILILRSLHYSIESISINLIQNSELLKNSNSKIKPLISNYLDKYHSFESGNSVYTNLLQSKILQFKVLFEVIDQNYTLNFKSMFANNNFVNNDYEINLINLLNISLIKINDFLTPSFDGYKIGNNDEGKDENKLEDFEDPFIKLHLIFSQFGSTLSLISIFVYIIYILAREVLNDLNYLRKLPSFFQENIMDLSIIPPVSRLNFIYPKKSLNNSILNDYENTDDLFDNDEIVKLQTYKKIYDCLELSLLILYKLLGNLTEKKNWVNFNGIYNRKCFNTSVEIQSKLTTLKSSVGSLPKDTNFLNHPIAFGEVIGALPGSNALGLENSAENIEILNSLFYKSFDEFLKLNFTSCFTVLMISDECNLKSINYDNLCSIFEKTLFQDISPPESASSSINVNSNPNQSVVATATANNGVINVNQSKFNSIFFDLSSFNFIYNNLVFKIIEKLIQIDNNDIKFSKDNASFDLQNDNNFNLFSLIKFILNISMMDLSFVKISIILLNHLIFHNIPNQKEVDEDIKNCDMRNKSSNEDLSEFRHAILADDSISDMLWKFVSSWDTKNLSIFEKLREFLSSKYKDLKIQQKAEIEKFESQNGNQPYRITLEQLQKYINISDLFARSDRKTSFNDTMEFSGIGNTPNEINSNFHSNSTSWGGVSNSSGDVIQLKAQLINEGLLGQNQNQNQNNYNYQNSGSSFDDEKGKDLHDANHTDNQNQFNYSFTSNNNSQNDSPNSMNFSNMSFSSVNNSLFAPYNGNIMDKNMKINNILGGSNINSIDNINKSYKQDKKSNNDYGKNKKNNNFFNSGGMKNSNGMNFQSRYSNNNTSSTNLNNSNRAKSIHVDQFGK</sequence>
<gene>
    <name evidence="2" type="ORF">ASCRUDRAFT_75122</name>
</gene>
<dbReference type="AlphaFoldDB" id="A0A1D2VJS8"/>
<keyword evidence="3" id="KW-1185">Reference proteome</keyword>
<proteinExistence type="predicted"/>
<feature type="compositionally biased region" description="Low complexity" evidence="1">
    <location>
        <begin position="17"/>
        <end position="26"/>
    </location>
</feature>
<name>A0A1D2VJS8_9ASCO</name>
<feature type="compositionally biased region" description="Polar residues" evidence="1">
    <location>
        <begin position="916"/>
        <end position="927"/>
    </location>
</feature>
<feature type="compositionally biased region" description="Basic and acidic residues" evidence="1">
    <location>
        <begin position="903"/>
        <end position="915"/>
    </location>
</feature>
<accession>A0A1D2VJS8</accession>
<dbReference type="Proteomes" id="UP000095038">
    <property type="component" value="Unassembled WGS sequence"/>
</dbReference>
<feature type="compositionally biased region" description="Low complexity" evidence="1">
    <location>
        <begin position="928"/>
        <end position="940"/>
    </location>
</feature>
<feature type="region of interest" description="Disordered" evidence="1">
    <location>
        <begin position="1"/>
        <end position="26"/>
    </location>
</feature>